<evidence type="ECO:0000313" key="1">
    <source>
        <dbReference type="EMBL" id="RBS27495.1"/>
    </source>
</evidence>
<gene>
    <name evidence="1" type="ORF">EB12_02533</name>
</gene>
<name>A0A3F3NJX5_ENTFC</name>
<proteinExistence type="predicted"/>
<sequence length="65" mass="7843">MEWLKNEKELFQFLSDMKRKNQVANLDNYIKWIKDQSVQIKQDRESGNLNIKIAVTDKQNNILIY</sequence>
<dbReference type="EMBL" id="LEQJ01000018">
    <property type="protein sequence ID" value="RBS27495.1"/>
    <property type="molecule type" value="Genomic_DNA"/>
</dbReference>
<accession>A0A3F3NJX5</accession>
<dbReference type="Proteomes" id="UP000253144">
    <property type="component" value="Unassembled WGS sequence"/>
</dbReference>
<reference evidence="1 2" key="1">
    <citation type="submission" date="2015-06" db="EMBL/GenBank/DDBJ databases">
        <title>The Genome Sequence of Enterococcus faecium 131EA1.</title>
        <authorList>
            <consortium name="The Broad Institute Genomics Platform"/>
            <consortium name="The Broad Institute Genome Sequencing Center for Infectious Disease"/>
            <person name="Earl A.M."/>
            <person name="Van Tyne D."/>
            <person name="Lebreton F."/>
            <person name="Saavedra J.T."/>
            <person name="Gilmore M.S."/>
            <person name="Manson Mcguire A."/>
            <person name="Clock S."/>
            <person name="Crupain M."/>
            <person name="Rangan U."/>
            <person name="Young S."/>
            <person name="Abouelleil A."/>
            <person name="Cao P."/>
            <person name="Chapman S.B."/>
            <person name="Griggs A."/>
            <person name="Priest M."/>
            <person name="Shea T."/>
            <person name="Wortman J."/>
            <person name="Nusbaum C."/>
            <person name="Birren B."/>
        </authorList>
    </citation>
    <scope>NUCLEOTIDE SEQUENCE [LARGE SCALE GENOMIC DNA]</scope>
    <source>
        <strain evidence="1 2">131EA1</strain>
    </source>
</reference>
<organism evidence="1 2">
    <name type="scientific">Enterococcus faecium</name>
    <name type="common">Streptococcus faecium</name>
    <dbReference type="NCBI Taxonomy" id="1352"/>
    <lineage>
        <taxon>Bacteria</taxon>
        <taxon>Bacillati</taxon>
        <taxon>Bacillota</taxon>
        <taxon>Bacilli</taxon>
        <taxon>Lactobacillales</taxon>
        <taxon>Enterococcaceae</taxon>
        <taxon>Enterococcus</taxon>
    </lineage>
</organism>
<dbReference type="RefSeq" id="WP_096638052.1">
    <property type="nucleotide sequence ID" value="NZ_CANCXA010000017.1"/>
</dbReference>
<dbReference type="AlphaFoldDB" id="A0A3F3NJX5"/>
<comment type="caution">
    <text evidence="1">The sequence shown here is derived from an EMBL/GenBank/DDBJ whole genome shotgun (WGS) entry which is preliminary data.</text>
</comment>
<evidence type="ECO:0000313" key="2">
    <source>
        <dbReference type="Proteomes" id="UP000253144"/>
    </source>
</evidence>
<protein>
    <submittedName>
        <fullName evidence="1">Uncharacterized protein</fullName>
    </submittedName>
</protein>